<keyword evidence="6" id="KW-0966">Cell projection</keyword>
<keyword evidence="6" id="KW-0282">Flagellum</keyword>
<dbReference type="Pfam" id="PF02120">
    <property type="entry name" value="Flg_hook"/>
    <property type="match status" value="1"/>
</dbReference>
<dbReference type="EMBL" id="WHVL01000001">
    <property type="protein sequence ID" value="MCB8888513.1"/>
    <property type="molecule type" value="Genomic_DNA"/>
</dbReference>
<evidence type="ECO:0000313" key="6">
    <source>
        <dbReference type="EMBL" id="MCB8888513.1"/>
    </source>
</evidence>
<gene>
    <name evidence="6" type="ORF">GEV37_05150</name>
</gene>
<feature type="region of interest" description="Disordered" evidence="4">
    <location>
        <begin position="1"/>
        <end position="31"/>
    </location>
</feature>
<comment type="function">
    <text evidence="1">Controls the length of the flagellar hook.</text>
</comment>
<evidence type="ECO:0000313" key="7">
    <source>
        <dbReference type="Proteomes" id="UP001319882"/>
    </source>
</evidence>
<dbReference type="PANTHER" id="PTHR37533">
    <property type="entry name" value="FLAGELLAR HOOK-LENGTH CONTROL PROTEIN"/>
    <property type="match status" value="1"/>
</dbReference>
<dbReference type="CDD" id="cd17470">
    <property type="entry name" value="T3SS_Flik_C"/>
    <property type="match status" value="1"/>
</dbReference>
<dbReference type="InterPro" id="IPR021136">
    <property type="entry name" value="Flagellar_hook_control-like_C"/>
</dbReference>
<dbReference type="InterPro" id="IPR038610">
    <property type="entry name" value="FliK-like_C_sf"/>
</dbReference>
<evidence type="ECO:0000256" key="2">
    <source>
        <dbReference type="ARBA" id="ARBA00009149"/>
    </source>
</evidence>
<dbReference type="InterPro" id="IPR052563">
    <property type="entry name" value="FliK"/>
</dbReference>
<evidence type="ECO:0000259" key="5">
    <source>
        <dbReference type="Pfam" id="PF02120"/>
    </source>
</evidence>
<feature type="domain" description="Flagellar hook-length control protein-like C-terminal" evidence="5">
    <location>
        <begin position="328"/>
        <end position="406"/>
    </location>
</feature>
<feature type="region of interest" description="Disordered" evidence="4">
    <location>
        <begin position="397"/>
        <end position="435"/>
    </location>
</feature>
<proteinExistence type="inferred from homology"/>
<dbReference type="InterPro" id="IPR001635">
    <property type="entry name" value="Flag_hook_Flik"/>
</dbReference>
<dbReference type="RefSeq" id="WP_227389161.1">
    <property type="nucleotide sequence ID" value="NZ_JBHSCJ010000003.1"/>
</dbReference>
<keyword evidence="7" id="KW-1185">Reference proteome</keyword>
<dbReference type="Gene3D" id="3.30.750.140">
    <property type="match status" value="1"/>
</dbReference>
<keyword evidence="3" id="KW-1005">Bacterial flagellum biogenesis</keyword>
<organism evidence="6 7">
    <name type="scientific">Vreelandella malpeensis</name>
    <dbReference type="NCBI Taxonomy" id="1172368"/>
    <lineage>
        <taxon>Bacteria</taxon>
        <taxon>Pseudomonadati</taxon>
        <taxon>Pseudomonadota</taxon>
        <taxon>Gammaproteobacteria</taxon>
        <taxon>Oceanospirillales</taxon>
        <taxon>Halomonadaceae</taxon>
        <taxon>Vreelandella</taxon>
    </lineage>
</organism>
<protein>
    <submittedName>
        <fullName evidence="6">Flagellar hook-length control protein FliK</fullName>
    </submittedName>
</protein>
<accession>A0ABS8DQC0</accession>
<dbReference type="PRINTS" id="PR01007">
    <property type="entry name" value="FLGHOOKFLIK"/>
</dbReference>
<sequence>MNVSLLLSASSSLSGPRAAQTDAGATPSAPKGFQSALRQAFDLRGDAPSESAAPDSESLDAFRDALAALEVDVEALDDASLEALYHATEEALSAAAEGKPMAEAFGDLLAAFGGLGSSAQPLASRDLVSTLPSTRTQGTILAETIATDTDTTDAGALGPLGSSKATPLDEVTSRLALMASFNAPSSSPASGEAEAALKETTTRILAALAALRGEPARDMPTQGLPSTGEVRTLQTAPAAFSQPPLTLYGLAQTAVLATGGESMPVAPIPGASEMAPLAQGMGQVLPSGAEAPMPGSAQATPAAAPATAIATPVTHPGFAEKLGQQLIQLTQRGGEQHVKIELHPAELGPLSISLKMGEHGTQAQFFSAHAQVRQAIEQAIPQLREALAEQGIALGDTSVGQQNTSDREAFAQTGGSAQGGASSADDDVEGVAPTPASVVLDGRVDLYA</sequence>
<keyword evidence="6" id="KW-0969">Cilium</keyword>
<evidence type="ECO:0000256" key="3">
    <source>
        <dbReference type="ARBA" id="ARBA00022795"/>
    </source>
</evidence>
<name>A0ABS8DQC0_9GAMM</name>
<dbReference type="PANTHER" id="PTHR37533:SF2">
    <property type="entry name" value="FLAGELLAR HOOK-LENGTH CONTROL PROTEIN"/>
    <property type="match status" value="1"/>
</dbReference>
<dbReference type="Proteomes" id="UP001319882">
    <property type="component" value="Unassembled WGS sequence"/>
</dbReference>
<evidence type="ECO:0000256" key="4">
    <source>
        <dbReference type="SAM" id="MobiDB-lite"/>
    </source>
</evidence>
<comment type="caution">
    <text evidence="6">The sequence shown here is derived from an EMBL/GenBank/DDBJ whole genome shotgun (WGS) entry which is preliminary data.</text>
</comment>
<reference evidence="6 7" key="1">
    <citation type="journal article" date="2021" name="Sci. Rep.">
        <title>Genome analysis of a halophilic bacterium Halomonas malpeensis YU-PRIM-29(T) reveals its exopolysaccharide and pigment producing capabilities.</title>
        <authorList>
            <person name="Athmika"/>
            <person name="Ghate S.D."/>
            <person name="Arun A.B."/>
            <person name="Rao S.S."/>
            <person name="Kumar S.T.A."/>
            <person name="Kandiyil M.K."/>
            <person name="Saptami K."/>
            <person name="Rekha P.D."/>
        </authorList>
    </citation>
    <scope>NUCLEOTIDE SEQUENCE [LARGE SCALE GENOMIC DNA]</scope>
    <source>
        <strain evidence="7">prim 29</strain>
    </source>
</reference>
<evidence type="ECO:0000256" key="1">
    <source>
        <dbReference type="ARBA" id="ARBA00003944"/>
    </source>
</evidence>
<feature type="compositionally biased region" description="Low complexity" evidence="4">
    <location>
        <begin position="1"/>
        <end position="14"/>
    </location>
</feature>
<comment type="similarity">
    <text evidence="2">Belongs to the FliK family.</text>
</comment>